<organism evidence="1 2">
    <name type="scientific">Trichinella nelsoni</name>
    <dbReference type="NCBI Taxonomy" id="6336"/>
    <lineage>
        <taxon>Eukaryota</taxon>
        <taxon>Metazoa</taxon>
        <taxon>Ecdysozoa</taxon>
        <taxon>Nematoda</taxon>
        <taxon>Enoplea</taxon>
        <taxon>Dorylaimia</taxon>
        <taxon>Trichinellida</taxon>
        <taxon>Trichinellidae</taxon>
        <taxon>Trichinella</taxon>
    </lineage>
</organism>
<evidence type="ECO:0000313" key="2">
    <source>
        <dbReference type="Proteomes" id="UP000054630"/>
    </source>
</evidence>
<sequence length="65" mass="7459">LIMQIFGRSPCVFSSLHLVFRKAMTHNYPKRNFYFSNAFATPPAQLLLSLLTLCRFSPNCEAFNS</sequence>
<reference evidence="1 2" key="1">
    <citation type="submission" date="2015-01" db="EMBL/GenBank/DDBJ databases">
        <title>Evolution of Trichinella species and genotypes.</title>
        <authorList>
            <person name="Korhonen P.K."/>
            <person name="Edoardo P."/>
            <person name="Giuseppe L.R."/>
            <person name="Gasser R.B."/>
        </authorList>
    </citation>
    <scope>NUCLEOTIDE SEQUENCE [LARGE SCALE GENOMIC DNA]</scope>
    <source>
        <strain evidence="1">ISS37</strain>
    </source>
</reference>
<name>A0A0V0RD34_9BILA</name>
<proteinExistence type="predicted"/>
<dbReference type="OrthoDB" id="10365808at2759"/>
<evidence type="ECO:0000313" key="1">
    <source>
        <dbReference type="EMBL" id="KRX12414.1"/>
    </source>
</evidence>
<dbReference type="EMBL" id="JYDL01000421">
    <property type="protein sequence ID" value="KRX12414.1"/>
    <property type="molecule type" value="Genomic_DNA"/>
</dbReference>
<comment type="caution">
    <text evidence="1">The sequence shown here is derived from an EMBL/GenBank/DDBJ whole genome shotgun (WGS) entry which is preliminary data.</text>
</comment>
<keyword evidence="2" id="KW-1185">Reference proteome</keyword>
<feature type="non-terminal residue" evidence="1">
    <location>
        <position position="1"/>
    </location>
</feature>
<dbReference type="AlphaFoldDB" id="A0A0V0RD34"/>
<protein>
    <submittedName>
        <fullName evidence="1">Uncharacterized protein</fullName>
    </submittedName>
</protein>
<gene>
    <name evidence="1" type="ORF">T07_12387</name>
</gene>
<accession>A0A0V0RD34</accession>
<dbReference type="Proteomes" id="UP000054630">
    <property type="component" value="Unassembled WGS sequence"/>
</dbReference>
<feature type="non-terminal residue" evidence="1">
    <location>
        <position position="65"/>
    </location>
</feature>